<proteinExistence type="predicted"/>
<name>A0A3Q2Z2V9_HIPCM</name>
<dbReference type="Ensembl" id="ENSHCOT00000006465.1">
    <property type="protein sequence ID" value="ENSHCOP00000020317.1"/>
    <property type="gene ID" value="ENSHCOG00000006308.1"/>
</dbReference>
<dbReference type="OMA" id="DAVDCKN"/>
<dbReference type="STRING" id="109280.ENSHCOP00000020317"/>
<dbReference type="GO" id="GO:0035869">
    <property type="term" value="C:ciliary transition zone"/>
    <property type="evidence" value="ECO:0007669"/>
    <property type="project" value="TreeGrafter"/>
</dbReference>
<dbReference type="GO" id="GO:1904491">
    <property type="term" value="P:protein localization to ciliary transition zone"/>
    <property type="evidence" value="ECO:0007669"/>
    <property type="project" value="TreeGrafter"/>
</dbReference>
<dbReference type="PANTHER" id="PTHR31043:SF3">
    <property type="entry name" value="NEPHROCYSTIN-4"/>
    <property type="match status" value="1"/>
</dbReference>
<protein>
    <recommendedName>
        <fullName evidence="3">Nephronophthisis 4</fullName>
    </recommendedName>
</protein>
<dbReference type="GeneTree" id="ENSGT00940000175714"/>
<dbReference type="GO" id="GO:0097546">
    <property type="term" value="C:ciliary base"/>
    <property type="evidence" value="ECO:0007669"/>
    <property type="project" value="TreeGrafter"/>
</dbReference>
<accession>A0A3Q2Z2V9</accession>
<evidence type="ECO:0000313" key="1">
    <source>
        <dbReference type="Ensembl" id="ENSHCOP00000020317.1"/>
    </source>
</evidence>
<reference evidence="1" key="2">
    <citation type="submission" date="2025-09" db="UniProtKB">
        <authorList>
            <consortium name="Ensembl"/>
        </authorList>
    </citation>
    <scope>IDENTIFICATION</scope>
</reference>
<keyword evidence="2" id="KW-1185">Reference proteome</keyword>
<dbReference type="GO" id="GO:0036064">
    <property type="term" value="C:ciliary basal body"/>
    <property type="evidence" value="ECO:0007669"/>
    <property type="project" value="TreeGrafter"/>
</dbReference>
<dbReference type="AlphaFoldDB" id="A0A3Q2Z2V9"/>
<organism evidence="1 2">
    <name type="scientific">Hippocampus comes</name>
    <name type="common">Tiger tail seahorse</name>
    <dbReference type="NCBI Taxonomy" id="109280"/>
    <lineage>
        <taxon>Eukaryota</taxon>
        <taxon>Metazoa</taxon>
        <taxon>Chordata</taxon>
        <taxon>Craniata</taxon>
        <taxon>Vertebrata</taxon>
        <taxon>Euteleostomi</taxon>
        <taxon>Actinopterygii</taxon>
        <taxon>Neopterygii</taxon>
        <taxon>Teleostei</taxon>
        <taxon>Neoteleostei</taxon>
        <taxon>Acanthomorphata</taxon>
        <taxon>Syngnathiaria</taxon>
        <taxon>Syngnathiformes</taxon>
        <taxon>Syngnathoidei</taxon>
        <taxon>Syngnathidae</taxon>
        <taxon>Hippocampus</taxon>
    </lineage>
</organism>
<dbReference type="GO" id="GO:0090090">
    <property type="term" value="P:negative regulation of canonical Wnt signaling pathway"/>
    <property type="evidence" value="ECO:0007669"/>
    <property type="project" value="InterPro"/>
</dbReference>
<dbReference type="Proteomes" id="UP000264820">
    <property type="component" value="Unplaced"/>
</dbReference>
<dbReference type="GO" id="GO:0097730">
    <property type="term" value="C:non-motile cilium"/>
    <property type="evidence" value="ECO:0007669"/>
    <property type="project" value="InterPro"/>
</dbReference>
<reference evidence="1" key="1">
    <citation type="submission" date="2025-08" db="UniProtKB">
        <authorList>
            <consortium name="Ensembl"/>
        </authorList>
    </citation>
    <scope>IDENTIFICATION</scope>
</reference>
<evidence type="ECO:0000313" key="2">
    <source>
        <dbReference type="Proteomes" id="UP000264820"/>
    </source>
</evidence>
<dbReference type="PANTHER" id="PTHR31043">
    <property type="entry name" value="NEPHROCYSTIN-4"/>
    <property type="match status" value="1"/>
</dbReference>
<evidence type="ECO:0008006" key="3">
    <source>
        <dbReference type="Google" id="ProtNLM"/>
    </source>
</evidence>
<sequence>MVKTEDLSSMADSWRDVFEKGRLIPPSGQMVRQAVDGHLTSSRGVQLTLCRVTAAHLPKATPDAEPDATYQLRVTFFDRNHQYFFGRTWKSSPQKMKNNKMTLNEILYFHTSLRLPSNVLVLELVALSARSDGSQQAVGQGFTVLDLFLNKTEPQGDRRLNLLHGSPRVL</sequence>
<dbReference type="InterPro" id="IPR029775">
    <property type="entry name" value="NPHP4"/>
</dbReference>